<feature type="domain" description="4Fe-4S ferredoxin-type" evidence="8">
    <location>
        <begin position="111"/>
        <end position="140"/>
    </location>
</feature>
<evidence type="ECO:0000256" key="6">
    <source>
        <dbReference type="ARBA" id="ARBA00023014"/>
    </source>
</evidence>
<feature type="binding site" evidence="7">
    <location>
        <position position="120"/>
    </location>
    <ligand>
        <name>[4Fe-4S] cluster</name>
        <dbReference type="ChEBI" id="CHEBI:49883"/>
        <label>2</label>
    </ligand>
</feature>
<comment type="subunit">
    <text evidence="7">NDH-1 is composed of 14 different subunits. Subunits NuoA, H, J, K, L, M, N constitute the membrane sector of the complex.</text>
</comment>
<keyword evidence="7" id="KW-0520">NAD</keyword>
<dbReference type="GO" id="GO:0009060">
    <property type="term" value="P:aerobic respiration"/>
    <property type="evidence" value="ECO:0007669"/>
    <property type="project" value="TreeGrafter"/>
</dbReference>
<comment type="catalytic activity">
    <reaction evidence="7">
        <text>a quinone + NADH + 5 H(+)(in) = a quinol + NAD(+) + 4 H(+)(out)</text>
        <dbReference type="Rhea" id="RHEA:57888"/>
        <dbReference type="ChEBI" id="CHEBI:15378"/>
        <dbReference type="ChEBI" id="CHEBI:24646"/>
        <dbReference type="ChEBI" id="CHEBI:57540"/>
        <dbReference type="ChEBI" id="CHEBI:57945"/>
        <dbReference type="ChEBI" id="CHEBI:132124"/>
    </reaction>
</comment>
<sequence length="171" mass="18813">MSGASFAVPAATRRGPRAACGAGRGLEGGIPMATGLLKGLGVTFQEMFRPKVTTKYPDEPYVFPNRLRGIQKLYVEKCIVCHQCANICPTQCITIKEKPKTDPAQKKKELAVFDINFEICILCDLCTEVCPTEAIVMTSNVELAETSRADLHKDLPWLEANNTNVREVNKP</sequence>
<feature type="binding site" evidence="7">
    <location>
        <position position="130"/>
    </location>
    <ligand>
        <name>[4Fe-4S] cluster</name>
        <dbReference type="ChEBI" id="CHEBI:49883"/>
        <label>1</label>
    </ligand>
</feature>
<evidence type="ECO:0000256" key="3">
    <source>
        <dbReference type="ARBA" id="ARBA00022723"/>
    </source>
</evidence>
<dbReference type="PROSITE" id="PS51379">
    <property type="entry name" value="4FE4S_FER_2"/>
    <property type="match status" value="2"/>
</dbReference>
<comment type="cofactor">
    <cofactor evidence="7">
        <name>[4Fe-4S] cluster</name>
        <dbReference type="ChEBI" id="CHEBI:49883"/>
    </cofactor>
    <text evidence="7">Binds 2 [4Fe-4S] clusters per subunit.</text>
</comment>
<keyword evidence="7 9" id="KW-0830">Ubiquinone</keyword>
<feature type="binding site" evidence="7">
    <location>
        <position position="81"/>
    </location>
    <ligand>
        <name>[4Fe-4S] cluster</name>
        <dbReference type="ChEBI" id="CHEBI:49883"/>
        <label>1</label>
    </ligand>
</feature>
<accession>A0A2T5GEG2</accession>
<feature type="binding site" evidence="7">
    <location>
        <position position="84"/>
    </location>
    <ligand>
        <name>[4Fe-4S] cluster</name>
        <dbReference type="ChEBI" id="CHEBI:49883"/>
        <label>1</label>
    </ligand>
</feature>
<dbReference type="PANTHER" id="PTHR10849">
    <property type="entry name" value="NADH DEHYDROGENASE UBIQUINONE IRON-SULFUR PROTEIN 8, MITOCHONDRIAL"/>
    <property type="match status" value="1"/>
</dbReference>
<dbReference type="SUPFAM" id="SSF54862">
    <property type="entry name" value="4Fe-4S ferredoxins"/>
    <property type="match status" value="1"/>
</dbReference>
<comment type="similarity">
    <text evidence="1 7">Belongs to the complex I 23 kDa subunit family.</text>
</comment>
<proteinExistence type="inferred from homology"/>
<evidence type="ECO:0000256" key="5">
    <source>
        <dbReference type="ARBA" id="ARBA00023004"/>
    </source>
</evidence>
<dbReference type="InterPro" id="IPR017896">
    <property type="entry name" value="4Fe4S_Fe-S-bd"/>
</dbReference>
<dbReference type="NCBIfam" id="NF004540">
    <property type="entry name" value="PRK05888.2-1"/>
    <property type="match status" value="1"/>
</dbReference>
<dbReference type="GO" id="GO:0005886">
    <property type="term" value="C:plasma membrane"/>
    <property type="evidence" value="ECO:0007669"/>
    <property type="project" value="UniProtKB-SubCell"/>
</dbReference>
<keyword evidence="6 7" id="KW-0411">Iron-sulfur</keyword>
<feature type="binding site" evidence="7">
    <location>
        <position position="88"/>
    </location>
    <ligand>
        <name>[4Fe-4S] cluster</name>
        <dbReference type="ChEBI" id="CHEBI:49883"/>
        <label>2</label>
    </ligand>
</feature>
<keyword evidence="4 7" id="KW-1278">Translocase</keyword>
<dbReference type="PANTHER" id="PTHR10849:SF20">
    <property type="entry name" value="NADH DEHYDROGENASE [UBIQUINONE] IRON-SULFUR PROTEIN 8, MITOCHONDRIAL"/>
    <property type="match status" value="1"/>
</dbReference>
<dbReference type="InterPro" id="IPR017900">
    <property type="entry name" value="4Fe4S_Fe_S_CS"/>
</dbReference>
<gene>
    <name evidence="7" type="primary">nuoI</name>
    <name evidence="9" type="ORF">HSCHL_0152</name>
</gene>
<evidence type="ECO:0000259" key="8">
    <source>
        <dbReference type="PROSITE" id="PS51379"/>
    </source>
</evidence>
<keyword evidence="7" id="KW-0874">Quinone</keyword>
<evidence type="ECO:0000256" key="4">
    <source>
        <dbReference type="ARBA" id="ARBA00022967"/>
    </source>
</evidence>
<dbReference type="EC" id="7.1.1.-" evidence="7"/>
<dbReference type="EMBL" id="PEBV01000003">
    <property type="protein sequence ID" value="PTQ54573.1"/>
    <property type="molecule type" value="Genomic_DNA"/>
</dbReference>
<evidence type="ECO:0000313" key="10">
    <source>
        <dbReference type="Proteomes" id="UP000244180"/>
    </source>
</evidence>
<evidence type="ECO:0000256" key="1">
    <source>
        <dbReference type="ARBA" id="ARBA00010277"/>
    </source>
</evidence>
<keyword evidence="7" id="KW-0472">Membrane</keyword>
<keyword evidence="7" id="KW-1003">Cell membrane</keyword>
<evidence type="ECO:0000256" key="2">
    <source>
        <dbReference type="ARBA" id="ARBA00022485"/>
    </source>
</evidence>
<dbReference type="PROSITE" id="PS00198">
    <property type="entry name" value="4FE4S_FER_1"/>
    <property type="match status" value="1"/>
</dbReference>
<keyword evidence="3 7" id="KW-0479">Metal-binding</keyword>
<dbReference type="GO" id="GO:0050136">
    <property type="term" value="F:NADH dehydrogenase (quinone) (non-electrogenic) activity"/>
    <property type="evidence" value="ECO:0007669"/>
    <property type="project" value="UniProtKB-UniRule"/>
</dbReference>
<feature type="binding site" evidence="7">
    <location>
        <position position="123"/>
    </location>
    <ligand>
        <name>[4Fe-4S] cluster</name>
        <dbReference type="ChEBI" id="CHEBI:49883"/>
        <label>2</label>
    </ligand>
</feature>
<name>A0A2T5GEG2_HYDSH</name>
<dbReference type="GO" id="GO:0048038">
    <property type="term" value="F:quinone binding"/>
    <property type="evidence" value="ECO:0007669"/>
    <property type="project" value="UniProtKB-KW"/>
</dbReference>
<organism evidence="9 10">
    <name type="scientific">Hydrogenibacillus schlegelii</name>
    <name type="common">Bacillus schlegelii</name>
    <dbReference type="NCBI Taxonomy" id="1484"/>
    <lineage>
        <taxon>Bacteria</taxon>
        <taxon>Bacillati</taxon>
        <taxon>Bacillota</taxon>
        <taxon>Bacilli</taxon>
        <taxon>Bacillales</taxon>
        <taxon>Bacillales Family X. Incertae Sedis</taxon>
        <taxon>Hydrogenibacillus</taxon>
    </lineage>
</organism>
<keyword evidence="2 7" id="KW-0004">4Fe-4S</keyword>
<feature type="domain" description="4Fe-4S ferredoxin-type" evidence="8">
    <location>
        <begin position="69"/>
        <end position="98"/>
    </location>
</feature>
<comment type="function">
    <text evidence="7">NDH-1 shuttles electrons from NADH, via FMN and iron-sulfur (Fe-S) centers, to quinones in the respiratory chain. The immediate electron acceptor for the enzyme in this species is believed to be ubiquinone. Couples the redox reaction to proton translocation (for every two electrons transferred, four hydrogen ions are translocated across the cytoplasmic membrane), and thus conserves the redox energy in a proton gradient.</text>
</comment>
<keyword evidence="5 7" id="KW-0408">Iron</keyword>
<protein>
    <recommendedName>
        <fullName evidence="7">NADH-quinone oxidoreductase subunit I</fullName>
        <ecNumber evidence="7">7.1.1.-</ecNumber>
    </recommendedName>
    <alternativeName>
        <fullName evidence="7">NADH dehydrogenase I subunit I</fullName>
    </alternativeName>
    <alternativeName>
        <fullName evidence="7">NDH-1 subunit I</fullName>
    </alternativeName>
</protein>
<feature type="binding site" evidence="7">
    <location>
        <position position="78"/>
    </location>
    <ligand>
        <name>[4Fe-4S] cluster</name>
        <dbReference type="ChEBI" id="CHEBI:49883"/>
        <label>1</label>
    </ligand>
</feature>
<feature type="binding site" evidence="7">
    <location>
        <position position="126"/>
    </location>
    <ligand>
        <name>[4Fe-4S] cluster</name>
        <dbReference type="ChEBI" id="CHEBI:49883"/>
        <label>2</label>
    </ligand>
</feature>
<comment type="caution">
    <text evidence="9">The sequence shown here is derived from an EMBL/GenBank/DDBJ whole genome shotgun (WGS) entry which is preliminary data.</text>
</comment>
<evidence type="ECO:0000256" key="7">
    <source>
        <dbReference type="HAMAP-Rule" id="MF_01351"/>
    </source>
</evidence>
<dbReference type="GO" id="GO:0005506">
    <property type="term" value="F:iron ion binding"/>
    <property type="evidence" value="ECO:0007669"/>
    <property type="project" value="UniProtKB-UniRule"/>
</dbReference>
<reference evidence="9 10" key="1">
    <citation type="submission" date="2017-08" db="EMBL/GenBank/DDBJ databases">
        <title>Burning lignite coal seam in the remote Altai Mountains harbors a hydrogen-driven thermophilic microbial community.</title>
        <authorList>
            <person name="Kadnikov V.V."/>
            <person name="Mardanov A.V."/>
            <person name="Ivasenko D."/>
            <person name="Beletsky A.V."/>
            <person name="Karnachuk O.V."/>
            <person name="Ravin N.V."/>
        </authorList>
    </citation>
    <scope>NUCLEOTIDE SEQUENCE [LARGE SCALE GENOMIC DNA]</scope>
    <source>
        <strain evidence="9">AL33</strain>
    </source>
</reference>
<dbReference type="Gene3D" id="3.30.70.3270">
    <property type="match status" value="1"/>
</dbReference>
<dbReference type="GO" id="GO:0051539">
    <property type="term" value="F:4 iron, 4 sulfur cluster binding"/>
    <property type="evidence" value="ECO:0007669"/>
    <property type="project" value="UniProtKB-KW"/>
</dbReference>
<dbReference type="InterPro" id="IPR010226">
    <property type="entry name" value="NADH_quinone_OxRdtase_chainI"/>
</dbReference>
<dbReference type="AlphaFoldDB" id="A0A2T5GEG2"/>
<evidence type="ECO:0000313" key="9">
    <source>
        <dbReference type="EMBL" id="PTQ54573.1"/>
    </source>
</evidence>
<comment type="subcellular location">
    <subcellularLocation>
        <location evidence="7">Cell membrane</location>
        <topology evidence="7">Peripheral membrane protein</topology>
    </subcellularLocation>
</comment>
<dbReference type="HAMAP" id="MF_01351">
    <property type="entry name" value="NDH1_NuoI"/>
    <property type="match status" value="1"/>
</dbReference>
<dbReference type="Proteomes" id="UP000244180">
    <property type="component" value="Unassembled WGS sequence"/>
</dbReference>
<dbReference type="Pfam" id="PF12838">
    <property type="entry name" value="Fer4_7"/>
    <property type="match status" value="1"/>
</dbReference>